<dbReference type="InterPro" id="IPR011762">
    <property type="entry name" value="COA_CT_N"/>
</dbReference>
<reference evidence="11" key="4">
    <citation type="journal article" date="2015" name="PLoS ONE">
        <title>Comprehensive Evaluation of Toxoplasma gondii VEG and Neospora caninum LIV Genomes with Tachyzoite Stage Transcriptome and Proteome Defines Novel Transcript Features.</title>
        <authorList>
            <person name="Ramaprasad A."/>
            <person name="Mourier T."/>
            <person name="Naeem R."/>
            <person name="Malas T.B."/>
            <person name="Moussa E."/>
            <person name="Panigrahi A."/>
            <person name="Vermont S.J."/>
            <person name="Otto T.D."/>
            <person name="Wastling J."/>
            <person name="Pain A."/>
        </authorList>
    </citation>
    <scope>NUCLEOTIDE SEQUENCE</scope>
    <source>
        <strain evidence="11">Liverpool</strain>
    </source>
</reference>
<keyword evidence="12" id="KW-1185">Reference proteome</keyword>
<evidence type="ECO:0000256" key="7">
    <source>
        <dbReference type="SAM" id="MobiDB-lite"/>
    </source>
</evidence>
<evidence type="ECO:0000259" key="8">
    <source>
        <dbReference type="PROSITE" id="PS50980"/>
    </source>
</evidence>
<dbReference type="InParanoid" id="F0VJJ1"/>
<reference evidence="10" key="1">
    <citation type="submission" date="2011-02" db="EMBL/GenBank/DDBJ databases">
        <authorList>
            <person name="Aslett M."/>
        </authorList>
    </citation>
    <scope>NUCLEOTIDE SEQUENCE</scope>
    <source>
        <strain evidence="10">Liverpool</strain>
    </source>
</reference>
<dbReference type="RefSeq" id="XP_003883934.1">
    <property type="nucleotide sequence ID" value="XM_003883885.1"/>
</dbReference>
<dbReference type="Proteomes" id="UP000007494">
    <property type="component" value="Chromosome VIII"/>
</dbReference>
<evidence type="ECO:0000256" key="1">
    <source>
        <dbReference type="ARBA" id="ARBA00006102"/>
    </source>
</evidence>
<dbReference type="InterPro" id="IPR029045">
    <property type="entry name" value="ClpP/crotonase-like_dom_sf"/>
</dbReference>
<sequence>MTQSRTSSFCTRKPVVKAQSGPLSSVPRLMEAQIRSTSCNPLKHEAGSHHGPSLRGVGSPSRFEQNKAQMATYVDELNAAVRIAVSGGGPEAQKRLLAQGKLPVRTRIHCLLDSGSPFLELSQLAGHELYGPQEEVPCGGIVTGLGLVSGRLCMIVANDPTVKGGAYFPITVKKHLRAQDIAAENRLPCIYLVDSGGANLSRQEDVFPDKLHFGRIFFNQATMSAQAIPQIAVVLGSCTAGGAYVPAMADEAIIVKGRGSIFLAGPPLVKAATGEVVGREELGGADVHCRISGVADHCAKDENHALHLTRRIVASLPIRPSCSESFINSQHGSTAALLLGSSSVSSNVDPLLPPEELDGLAPCNFRQPTDIRRILACLLDRSALAEFKPLYGETLVCGFAHLNGYPIGVMANNGVLLPESALKGAHFLQICAQRHLPLLFLQNVTGFMVGSEAERAGIAKHGAKLVTAVSCFPLPKLTLIIGASFGAGNYGMCGRAYDPRFLFTWPNAKIAVMGGQQAVSVLLDIERAAALKRKNKSMKTQSREATMAQGPRFELNEKEWEEQRRAKQAEHERMYDRHSSAVYASARVWDDGVIIPQQTRRVLALALAATLQNPWNNGSSLGAARGSLTPAYGILRM</sequence>
<dbReference type="FunFam" id="3.90.226.10:FF:000046">
    <property type="entry name" value="Geranyl-CoA carboxylase beta subunit"/>
    <property type="match status" value="1"/>
</dbReference>
<dbReference type="GO" id="GO:0006552">
    <property type="term" value="P:L-leucine catabolic process"/>
    <property type="evidence" value="ECO:0007669"/>
    <property type="project" value="UniProtKB-UniPathway"/>
</dbReference>
<evidence type="ECO:0000256" key="6">
    <source>
        <dbReference type="ARBA" id="ARBA00052347"/>
    </source>
</evidence>
<evidence type="ECO:0000313" key="11">
    <source>
        <dbReference type="EMBL" id="CEL67899.1"/>
    </source>
</evidence>
<dbReference type="GO" id="GO:0016740">
    <property type="term" value="F:transferase activity"/>
    <property type="evidence" value="ECO:0007669"/>
    <property type="project" value="UniProtKB-KW"/>
</dbReference>
<comment type="similarity">
    <text evidence="1">Belongs to the AccD/PCCB family.</text>
</comment>
<dbReference type="EMBL" id="LN714483">
    <property type="protein sequence ID" value="CEL67899.1"/>
    <property type="molecule type" value="Genomic_DNA"/>
</dbReference>
<dbReference type="InterPro" id="IPR034733">
    <property type="entry name" value="AcCoA_carboxyl_beta"/>
</dbReference>
<evidence type="ECO:0000256" key="5">
    <source>
        <dbReference type="ARBA" id="ARBA00031404"/>
    </source>
</evidence>
<feature type="domain" description="CoA carboxyltransferase C-terminal" evidence="9">
    <location>
        <begin position="349"/>
        <end position="617"/>
    </location>
</feature>
<name>F0VJJ1_NEOCL</name>
<dbReference type="VEuPathDB" id="ToxoDB:NCLIV_036840"/>
<dbReference type="PROSITE" id="PS50989">
    <property type="entry name" value="COA_CT_CTER"/>
    <property type="match status" value="1"/>
</dbReference>
<evidence type="ECO:0000256" key="2">
    <source>
        <dbReference type="ARBA" id="ARBA00025711"/>
    </source>
</evidence>
<reference evidence="12" key="3">
    <citation type="journal article" date="2012" name="PLoS Pathog.">
        <title>Comparative genomics of the apicomplexan parasites Toxoplasma gondii and Neospora caninum: Coccidia differing in host range and transmission strategy.</title>
        <authorList>
            <person name="Reid A.J."/>
            <person name="Vermont S.J."/>
            <person name="Cotton J.A."/>
            <person name="Harris D."/>
            <person name="Hill-Cawthorne G.A."/>
            <person name="Konen-Waisman S."/>
            <person name="Latham S.M."/>
            <person name="Mourier T."/>
            <person name="Norton R."/>
            <person name="Quail M.A."/>
            <person name="Sanders M."/>
            <person name="Shanmugam D."/>
            <person name="Sohal A."/>
            <person name="Wasmuth J.D."/>
            <person name="Brunk B."/>
            <person name="Grigg M.E."/>
            <person name="Howard J.C."/>
            <person name="Parkinson J."/>
            <person name="Roos D.S."/>
            <person name="Trees A.J."/>
            <person name="Berriman M."/>
            <person name="Pain A."/>
            <person name="Wastling J.M."/>
        </authorList>
    </citation>
    <scope>NUCLEOTIDE SEQUENCE [LARGE SCALE GENOMIC DNA]</scope>
    <source>
        <strain evidence="12">Liverpool</strain>
    </source>
</reference>
<comment type="catalytic activity">
    <reaction evidence="6">
        <text>3-methylbut-2-enoyl-CoA + hydrogencarbonate + ATP = 3-methyl-(2E)-glutaconyl-CoA + ADP + phosphate + H(+)</text>
        <dbReference type="Rhea" id="RHEA:13589"/>
        <dbReference type="ChEBI" id="CHEBI:15378"/>
        <dbReference type="ChEBI" id="CHEBI:17544"/>
        <dbReference type="ChEBI" id="CHEBI:30616"/>
        <dbReference type="ChEBI" id="CHEBI:43474"/>
        <dbReference type="ChEBI" id="CHEBI:57344"/>
        <dbReference type="ChEBI" id="CHEBI:57346"/>
        <dbReference type="ChEBI" id="CHEBI:456216"/>
        <dbReference type="EC" id="6.4.1.4"/>
    </reaction>
</comment>
<dbReference type="GO" id="GO:0004485">
    <property type="term" value="F:methylcrotonoyl-CoA carboxylase activity"/>
    <property type="evidence" value="ECO:0007669"/>
    <property type="project" value="UniProtKB-EC"/>
</dbReference>
<dbReference type="UniPathway" id="UPA00363">
    <property type="reaction ID" value="UER00861"/>
</dbReference>
<organism evidence="10 12">
    <name type="scientific">Neospora caninum (strain Liverpool)</name>
    <dbReference type="NCBI Taxonomy" id="572307"/>
    <lineage>
        <taxon>Eukaryota</taxon>
        <taxon>Sar</taxon>
        <taxon>Alveolata</taxon>
        <taxon>Apicomplexa</taxon>
        <taxon>Conoidasida</taxon>
        <taxon>Coccidia</taxon>
        <taxon>Eucoccidiorida</taxon>
        <taxon>Eimeriorina</taxon>
        <taxon>Sarcocystidae</taxon>
        <taxon>Neospora</taxon>
    </lineage>
</organism>
<gene>
    <name evidence="11" type="ORF">BN1204_036840</name>
    <name evidence="10" type="ORF">NCLIV_036840</name>
</gene>
<evidence type="ECO:0000259" key="9">
    <source>
        <dbReference type="PROSITE" id="PS50989"/>
    </source>
</evidence>
<dbReference type="SUPFAM" id="SSF52096">
    <property type="entry name" value="ClpP/crotonase"/>
    <property type="match status" value="2"/>
</dbReference>
<dbReference type="Pfam" id="PF01039">
    <property type="entry name" value="Carboxyl_trans"/>
    <property type="match status" value="1"/>
</dbReference>
<dbReference type="EC" id="6.4.1.4" evidence="3"/>
<dbReference type="GeneID" id="13443549"/>
<dbReference type="PANTHER" id="PTHR22855">
    <property type="entry name" value="ACETYL, PROPIONYL, PYRUVATE, AND GLUTACONYL CARBOXYLASE-RELATED"/>
    <property type="match status" value="1"/>
</dbReference>
<evidence type="ECO:0000256" key="3">
    <source>
        <dbReference type="ARBA" id="ARBA00026116"/>
    </source>
</evidence>
<dbReference type="eggNOG" id="KOG0540">
    <property type="taxonomic scope" value="Eukaryota"/>
</dbReference>
<evidence type="ECO:0000256" key="4">
    <source>
        <dbReference type="ARBA" id="ARBA00031237"/>
    </source>
</evidence>
<dbReference type="InterPro" id="IPR011763">
    <property type="entry name" value="COA_CT_C"/>
</dbReference>
<feature type="region of interest" description="Disordered" evidence="7">
    <location>
        <begin position="41"/>
        <end position="61"/>
    </location>
</feature>
<evidence type="ECO:0000313" key="10">
    <source>
        <dbReference type="EMBL" id="CBZ53902.1"/>
    </source>
</evidence>
<dbReference type="OMA" id="GATTHCE"/>
<comment type="pathway">
    <text evidence="2">Amino-acid degradation; L-leucine degradation; (S)-3-hydroxy-3-methylglutaryl-CoA from 3-isovaleryl-CoA: step 2/3.</text>
</comment>
<dbReference type="GO" id="GO:1905202">
    <property type="term" value="C:methylcrotonoyl-CoA carboxylase complex"/>
    <property type="evidence" value="ECO:0007669"/>
    <property type="project" value="TreeGrafter"/>
</dbReference>
<accession>F0VJJ1</accession>
<dbReference type="Gene3D" id="3.90.226.10">
    <property type="entry name" value="2-enoyl-CoA Hydratase, Chain A, domain 1"/>
    <property type="match status" value="2"/>
</dbReference>
<dbReference type="PROSITE" id="PS50980">
    <property type="entry name" value="COA_CT_NTER"/>
    <property type="match status" value="1"/>
</dbReference>
<dbReference type="PANTHER" id="PTHR22855:SF13">
    <property type="entry name" value="METHYLCROTONOYL-COA CARBOXYLASE BETA CHAIN, MITOCHONDRIAL"/>
    <property type="match status" value="1"/>
</dbReference>
<keyword evidence="10" id="KW-0808">Transferase</keyword>
<dbReference type="InterPro" id="IPR045190">
    <property type="entry name" value="MCCB/AccD1-like"/>
</dbReference>
<dbReference type="EMBL" id="FR823390">
    <property type="protein sequence ID" value="CBZ53902.1"/>
    <property type="molecule type" value="Genomic_DNA"/>
</dbReference>
<dbReference type="AlphaFoldDB" id="F0VJJ1"/>
<reference evidence="10" key="2">
    <citation type="submission" date="2011-03" db="EMBL/GenBank/DDBJ databases">
        <title>Comparative genomics and transcriptomics of Neospora caninum and Toxoplasma gondii.</title>
        <authorList>
            <person name="Reid A.J."/>
            <person name="Sohal A."/>
            <person name="Harris D."/>
            <person name="Quail M."/>
            <person name="Sanders M."/>
            <person name="Berriman M."/>
            <person name="Wastling J.M."/>
            <person name="Pain A."/>
        </authorList>
    </citation>
    <scope>NUCLEOTIDE SEQUENCE</scope>
    <source>
        <strain evidence="10">Liverpool</strain>
    </source>
</reference>
<proteinExistence type="inferred from homology"/>
<evidence type="ECO:0000313" key="12">
    <source>
        <dbReference type="Proteomes" id="UP000007494"/>
    </source>
</evidence>
<dbReference type="FunFam" id="3.90.226.10:FF:000004">
    <property type="entry name" value="Methylcrotonoyl-CoA carboxylase beta chain"/>
    <property type="match status" value="1"/>
</dbReference>
<feature type="domain" description="CoA carboxyltransferase N-terminal" evidence="8">
    <location>
        <begin position="70"/>
        <end position="328"/>
    </location>
</feature>
<dbReference type="OrthoDB" id="439921at2759"/>
<protein>
    <recommendedName>
        <fullName evidence="3">methylcrotonoyl-CoA carboxylase</fullName>
        <ecNumber evidence="3">6.4.1.4</ecNumber>
    </recommendedName>
    <alternativeName>
        <fullName evidence="5">3-methylcrotonyl-CoA carboxylase 2</fullName>
    </alternativeName>
    <alternativeName>
        <fullName evidence="4">3-methylcrotonyl-CoA:carbon dioxide ligase subunit beta</fullName>
    </alternativeName>
</protein>